<dbReference type="AlphaFoldDB" id="T1F2T7"/>
<dbReference type="PANTHER" id="PTHR11462:SF35">
    <property type="entry name" value="TRANSCRIPTION FACTOR JRA"/>
    <property type="match status" value="1"/>
</dbReference>
<dbReference type="InParanoid" id="T1F2T7"/>
<dbReference type="FunFam" id="1.10.880.10:FF:000005">
    <property type="entry name" value="Uncharacterized protein"/>
    <property type="match status" value="1"/>
</dbReference>
<dbReference type="OMA" id="ERTHDSX"/>
<dbReference type="PRINTS" id="PR00043">
    <property type="entry name" value="LEUZIPPRJUN"/>
</dbReference>
<name>T1F2T7_HELRO</name>
<dbReference type="KEGG" id="hro:HELRODRAFT_170243"/>
<dbReference type="HOGENOM" id="CLU_840140_0_0_1"/>
<dbReference type="Proteomes" id="UP000015101">
    <property type="component" value="Unassembled WGS sequence"/>
</dbReference>
<proteinExistence type="inferred from homology"/>
<dbReference type="GO" id="GO:0005667">
    <property type="term" value="C:transcription regulator complex"/>
    <property type="evidence" value="ECO:0000318"/>
    <property type="project" value="GO_Central"/>
</dbReference>
<dbReference type="Pfam" id="PF00170">
    <property type="entry name" value="bZIP_1"/>
    <property type="match status" value="1"/>
</dbReference>
<dbReference type="EMBL" id="AMQM01003497">
    <property type="status" value="NOT_ANNOTATED_CDS"/>
    <property type="molecule type" value="Genomic_DNA"/>
</dbReference>
<keyword evidence="9" id="KW-1185">Reference proteome</keyword>
<dbReference type="InterPro" id="IPR046347">
    <property type="entry name" value="bZIP_sf"/>
</dbReference>
<gene>
    <name evidence="8" type="primary">20203136</name>
    <name evidence="7" type="ORF">HELRODRAFT_170243</name>
</gene>
<evidence type="ECO:0000256" key="1">
    <source>
        <dbReference type="ARBA" id="ARBA00006882"/>
    </source>
</evidence>
<dbReference type="PANTHER" id="PTHR11462">
    <property type="entry name" value="JUN TRANSCRIPTION FACTOR-RELATED"/>
    <property type="match status" value="1"/>
</dbReference>
<dbReference type="CTD" id="20203136"/>
<evidence type="ECO:0000256" key="4">
    <source>
        <dbReference type="ARBA" id="ARBA00023163"/>
    </source>
</evidence>
<dbReference type="RefSeq" id="XP_009014316.1">
    <property type="nucleotide sequence ID" value="XM_009016068.1"/>
</dbReference>
<dbReference type="Gene3D" id="1.10.880.10">
    <property type="entry name" value="Transcription factor, Skn-1-like, DNA-binding domain"/>
    <property type="match status" value="1"/>
</dbReference>
<dbReference type="GO" id="GO:0045944">
    <property type="term" value="P:positive regulation of transcription by RNA polymerase II"/>
    <property type="evidence" value="ECO:0000318"/>
    <property type="project" value="GO_Central"/>
</dbReference>
<dbReference type="eggNOG" id="KOG0837">
    <property type="taxonomic scope" value="Eukaryota"/>
</dbReference>
<keyword evidence="3" id="KW-0238">DNA-binding</keyword>
<feature type="domain" description="BZIP" evidence="6">
    <location>
        <begin position="249"/>
        <end position="312"/>
    </location>
</feature>
<keyword evidence="4" id="KW-0804">Transcription</keyword>
<dbReference type="InterPro" id="IPR004827">
    <property type="entry name" value="bZIP"/>
</dbReference>
<evidence type="ECO:0000256" key="2">
    <source>
        <dbReference type="ARBA" id="ARBA00023015"/>
    </source>
</evidence>
<evidence type="ECO:0000313" key="7">
    <source>
        <dbReference type="EMBL" id="ESO07705.1"/>
    </source>
</evidence>
<reference evidence="9" key="1">
    <citation type="submission" date="2012-12" db="EMBL/GenBank/DDBJ databases">
        <authorList>
            <person name="Hellsten U."/>
            <person name="Grimwood J."/>
            <person name="Chapman J.A."/>
            <person name="Shapiro H."/>
            <person name="Aerts A."/>
            <person name="Otillar R.P."/>
            <person name="Terry A.Y."/>
            <person name="Boore J.L."/>
            <person name="Simakov O."/>
            <person name="Marletaz F."/>
            <person name="Cho S.-J."/>
            <person name="Edsinger-Gonzales E."/>
            <person name="Havlak P."/>
            <person name="Kuo D.-H."/>
            <person name="Larsson T."/>
            <person name="Lv J."/>
            <person name="Arendt D."/>
            <person name="Savage R."/>
            <person name="Osoegawa K."/>
            <person name="de Jong P."/>
            <person name="Lindberg D.R."/>
            <person name="Seaver E.C."/>
            <person name="Weisblat D.A."/>
            <person name="Putnam N.H."/>
            <person name="Grigoriev I.V."/>
            <person name="Rokhsar D.S."/>
        </authorList>
    </citation>
    <scope>NUCLEOTIDE SEQUENCE</scope>
</reference>
<dbReference type="Gene3D" id="1.20.5.170">
    <property type="match status" value="1"/>
</dbReference>
<dbReference type="InterPro" id="IPR050946">
    <property type="entry name" value="AP-1_TF_bZIP"/>
</dbReference>
<dbReference type="GO" id="GO:0000978">
    <property type="term" value="F:RNA polymerase II cis-regulatory region sequence-specific DNA binding"/>
    <property type="evidence" value="ECO:0000318"/>
    <property type="project" value="GO_Central"/>
</dbReference>
<dbReference type="Pfam" id="PF03957">
    <property type="entry name" value="Jun"/>
    <property type="match status" value="1"/>
</dbReference>
<evidence type="ECO:0000313" key="9">
    <source>
        <dbReference type="Proteomes" id="UP000015101"/>
    </source>
</evidence>
<dbReference type="GO" id="GO:0000981">
    <property type="term" value="F:DNA-binding transcription factor activity, RNA polymerase II-specific"/>
    <property type="evidence" value="ECO:0000318"/>
    <property type="project" value="GO_Central"/>
</dbReference>
<keyword evidence="2" id="KW-0805">Transcription regulation</keyword>
<feature type="coiled-coil region" evidence="5">
    <location>
        <begin position="242"/>
        <end position="315"/>
    </location>
</feature>
<accession>T1F2T7</accession>
<sequence length="331" mass="37095">MDRKKLSLDFSQSRKVPRVGFKEHILKDIECSGLVSNSSIVSTTNILPSPEFTGNLIKLASPEYDRIFVPLTPIPTPVYLPNSNSNYCDQEAYAKGFVDALIELQRRKMANLWPTATPIPSIVTLTPVSPYTETGDVQCSAPINLSTSFRNTSCENIKLKKQTLESTLPHRYTNQLSSEESNKNVLPQQIASPPSFSTPSPIISPTNTKKLLPTHLHSINSKISTSVSNPIPELASPSNSLSDKSEKELARLARRREKNRNAARKCRTKKLERIANLEDKVKLLKDENSDLQSVIDRYKIEIFNLQRDLSDHINNKTCKLFPNGKTRHSNG</sequence>
<dbReference type="SUPFAM" id="SSF57959">
    <property type="entry name" value="Leucine zipper domain"/>
    <property type="match status" value="1"/>
</dbReference>
<dbReference type="EMBL" id="KB096183">
    <property type="protein sequence ID" value="ESO07705.1"/>
    <property type="molecule type" value="Genomic_DNA"/>
</dbReference>
<evidence type="ECO:0000256" key="3">
    <source>
        <dbReference type="ARBA" id="ARBA00023125"/>
    </source>
</evidence>
<dbReference type="PROSITE" id="PS50217">
    <property type="entry name" value="BZIP"/>
    <property type="match status" value="1"/>
</dbReference>
<reference evidence="7 9" key="2">
    <citation type="journal article" date="2013" name="Nature">
        <title>Insights into bilaterian evolution from three spiralian genomes.</title>
        <authorList>
            <person name="Simakov O."/>
            <person name="Marletaz F."/>
            <person name="Cho S.J."/>
            <person name="Edsinger-Gonzales E."/>
            <person name="Havlak P."/>
            <person name="Hellsten U."/>
            <person name="Kuo D.H."/>
            <person name="Larsson T."/>
            <person name="Lv J."/>
            <person name="Arendt D."/>
            <person name="Savage R."/>
            <person name="Osoegawa K."/>
            <person name="de Jong P."/>
            <person name="Grimwood J."/>
            <person name="Chapman J.A."/>
            <person name="Shapiro H."/>
            <person name="Aerts A."/>
            <person name="Otillar R.P."/>
            <person name="Terry A.Y."/>
            <person name="Boore J.L."/>
            <person name="Grigoriev I.V."/>
            <person name="Lindberg D.R."/>
            <person name="Seaver E.C."/>
            <person name="Weisblat D.A."/>
            <person name="Putnam N.H."/>
            <person name="Rokhsar D.S."/>
        </authorList>
    </citation>
    <scope>NUCLEOTIDE SEQUENCE</scope>
</reference>
<evidence type="ECO:0000256" key="5">
    <source>
        <dbReference type="SAM" id="Coils"/>
    </source>
</evidence>
<dbReference type="SMART" id="SM00338">
    <property type="entry name" value="BRLZ"/>
    <property type="match status" value="1"/>
</dbReference>
<dbReference type="EnsemblMetazoa" id="HelroT170243">
    <property type="protein sequence ID" value="HelroP170243"/>
    <property type="gene ID" value="HelroG170243"/>
</dbReference>
<keyword evidence="5" id="KW-0175">Coiled coil</keyword>
<comment type="similarity">
    <text evidence="1">Belongs to the bZIP family. Jun subfamily.</text>
</comment>
<organism evidence="8 9">
    <name type="scientific">Helobdella robusta</name>
    <name type="common">Californian leech</name>
    <dbReference type="NCBI Taxonomy" id="6412"/>
    <lineage>
        <taxon>Eukaryota</taxon>
        <taxon>Metazoa</taxon>
        <taxon>Spiralia</taxon>
        <taxon>Lophotrochozoa</taxon>
        <taxon>Annelida</taxon>
        <taxon>Clitellata</taxon>
        <taxon>Hirudinea</taxon>
        <taxon>Rhynchobdellida</taxon>
        <taxon>Glossiphoniidae</taxon>
        <taxon>Helobdella</taxon>
    </lineage>
</organism>
<dbReference type="InterPro" id="IPR002112">
    <property type="entry name" value="Leuzip_Jun"/>
</dbReference>
<evidence type="ECO:0000313" key="8">
    <source>
        <dbReference type="EnsemblMetazoa" id="HelroP170243"/>
    </source>
</evidence>
<dbReference type="GO" id="GO:0051726">
    <property type="term" value="P:regulation of cell cycle"/>
    <property type="evidence" value="ECO:0000318"/>
    <property type="project" value="GO_Central"/>
</dbReference>
<dbReference type="PROSITE" id="PS00036">
    <property type="entry name" value="BZIP_BASIC"/>
    <property type="match status" value="1"/>
</dbReference>
<protein>
    <recommendedName>
        <fullName evidence="6">BZIP domain-containing protein</fullName>
    </recommendedName>
</protein>
<dbReference type="CDD" id="cd14696">
    <property type="entry name" value="bZIP_Jun"/>
    <property type="match status" value="1"/>
</dbReference>
<dbReference type="InterPro" id="IPR005643">
    <property type="entry name" value="JNK"/>
</dbReference>
<dbReference type="GO" id="GO:0042127">
    <property type="term" value="P:regulation of cell population proliferation"/>
    <property type="evidence" value="ECO:0000318"/>
    <property type="project" value="GO_Central"/>
</dbReference>
<dbReference type="STRING" id="6412.T1F2T7"/>
<evidence type="ECO:0000259" key="6">
    <source>
        <dbReference type="PROSITE" id="PS50217"/>
    </source>
</evidence>
<dbReference type="GO" id="GO:0048545">
    <property type="term" value="P:response to steroid hormone"/>
    <property type="evidence" value="ECO:0000318"/>
    <property type="project" value="GO_Central"/>
</dbReference>
<dbReference type="GeneID" id="20203136"/>
<reference evidence="8" key="3">
    <citation type="submission" date="2015-06" db="UniProtKB">
        <authorList>
            <consortium name="EnsemblMetazoa"/>
        </authorList>
    </citation>
    <scope>IDENTIFICATION</scope>
</reference>